<reference evidence="2" key="1">
    <citation type="journal article" date="2021" name="BMC Genomics">
        <title>Chromosome-level genome assembly and manually-curated proteome of model necrotroph Parastagonospora nodorum Sn15 reveals a genome-wide trove of candidate effector homologs, and redundancy of virulence-related functions within an accessory chromosome.</title>
        <authorList>
            <person name="Bertazzoni S."/>
            <person name="Jones D.A.B."/>
            <person name="Phan H.T."/>
            <person name="Tan K.-C."/>
            <person name="Hane J.K."/>
        </authorList>
    </citation>
    <scope>NUCLEOTIDE SEQUENCE [LARGE SCALE GENOMIC DNA]</scope>
    <source>
        <strain evidence="2">SN15 / ATCC MYA-4574 / FGSC 10173)</strain>
    </source>
</reference>
<evidence type="ECO:0000313" key="2">
    <source>
        <dbReference type="Proteomes" id="UP000663193"/>
    </source>
</evidence>
<dbReference type="Proteomes" id="UP000663193">
    <property type="component" value="Chromosome 8"/>
</dbReference>
<dbReference type="VEuPathDB" id="FungiDB:JI435_412350"/>
<gene>
    <name evidence="1" type="ORF">JI435_412350</name>
</gene>
<protein>
    <submittedName>
        <fullName evidence="1">Uncharacterized protein</fullName>
    </submittedName>
</protein>
<accession>A0A7U2F4K7</accession>
<proteinExistence type="predicted"/>
<keyword evidence="2" id="KW-1185">Reference proteome</keyword>
<dbReference type="EMBL" id="CP069030">
    <property type="protein sequence ID" value="QRC98604.1"/>
    <property type="molecule type" value="Genomic_DNA"/>
</dbReference>
<sequence>MLTAFASILLGGLGSVLFCTISNPAGLDWISHSVLAAGIFVRAFLCCSTCTNSSRLVVCTFDMFQLVAFLWELELHTPQCSIFIFQWVGVRSCVPMSFKTCGCHRE</sequence>
<dbReference type="AlphaFoldDB" id="A0A7U2F4K7"/>
<evidence type="ECO:0000313" key="1">
    <source>
        <dbReference type="EMBL" id="QRC98604.1"/>
    </source>
</evidence>
<name>A0A7U2F4K7_PHANO</name>
<organism evidence="1 2">
    <name type="scientific">Phaeosphaeria nodorum (strain SN15 / ATCC MYA-4574 / FGSC 10173)</name>
    <name type="common">Glume blotch fungus</name>
    <name type="synonym">Parastagonospora nodorum</name>
    <dbReference type="NCBI Taxonomy" id="321614"/>
    <lineage>
        <taxon>Eukaryota</taxon>
        <taxon>Fungi</taxon>
        <taxon>Dikarya</taxon>
        <taxon>Ascomycota</taxon>
        <taxon>Pezizomycotina</taxon>
        <taxon>Dothideomycetes</taxon>
        <taxon>Pleosporomycetidae</taxon>
        <taxon>Pleosporales</taxon>
        <taxon>Pleosporineae</taxon>
        <taxon>Phaeosphaeriaceae</taxon>
        <taxon>Parastagonospora</taxon>
    </lineage>
</organism>